<evidence type="ECO:0000313" key="1">
    <source>
        <dbReference type="EMBL" id="KAI4353504.1"/>
    </source>
</evidence>
<reference evidence="1 2" key="1">
    <citation type="journal article" date="2022" name="DNA Res.">
        <title>Chromosomal-level genome assembly of the orchid tree Bauhinia variegata (Leguminosae; Cercidoideae) supports the allotetraploid origin hypothesis of Bauhinia.</title>
        <authorList>
            <person name="Zhong Y."/>
            <person name="Chen Y."/>
            <person name="Zheng D."/>
            <person name="Pang J."/>
            <person name="Liu Y."/>
            <person name="Luo S."/>
            <person name="Meng S."/>
            <person name="Qian L."/>
            <person name="Wei D."/>
            <person name="Dai S."/>
            <person name="Zhou R."/>
        </authorList>
    </citation>
    <scope>NUCLEOTIDE SEQUENCE [LARGE SCALE GENOMIC DNA]</scope>
    <source>
        <strain evidence="1">BV-YZ2020</strain>
    </source>
</reference>
<gene>
    <name evidence="1" type="ORF">L6164_002449</name>
</gene>
<keyword evidence="2" id="KW-1185">Reference proteome</keyword>
<dbReference type="Proteomes" id="UP000828941">
    <property type="component" value="Chromosome 2"/>
</dbReference>
<sequence length="131" mass="14305">MNVYLAGNSKEIACDYKVKGCQPERSYTIYAGSSTNESNVIAGMRKKFTAQNIALGKNEYGITVNPHADSAFVIALVAILNEIEHVSVDKDHRKGIAMEGVKGSESCRYSASPPMLKSVGARKESKEKEYI</sequence>
<protein>
    <submittedName>
        <fullName evidence="1">Uncharacterized protein</fullName>
    </submittedName>
</protein>
<organism evidence="1 2">
    <name type="scientific">Bauhinia variegata</name>
    <name type="common">Purple orchid tree</name>
    <name type="synonym">Phanera variegata</name>
    <dbReference type="NCBI Taxonomy" id="167791"/>
    <lineage>
        <taxon>Eukaryota</taxon>
        <taxon>Viridiplantae</taxon>
        <taxon>Streptophyta</taxon>
        <taxon>Embryophyta</taxon>
        <taxon>Tracheophyta</taxon>
        <taxon>Spermatophyta</taxon>
        <taxon>Magnoliopsida</taxon>
        <taxon>eudicotyledons</taxon>
        <taxon>Gunneridae</taxon>
        <taxon>Pentapetalae</taxon>
        <taxon>rosids</taxon>
        <taxon>fabids</taxon>
        <taxon>Fabales</taxon>
        <taxon>Fabaceae</taxon>
        <taxon>Cercidoideae</taxon>
        <taxon>Cercideae</taxon>
        <taxon>Bauhiniinae</taxon>
        <taxon>Bauhinia</taxon>
    </lineage>
</organism>
<evidence type="ECO:0000313" key="2">
    <source>
        <dbReference type="Proteomes" id="UP000828941"/>
    </source>
</evidence>
<comment type="caution">
    <text evidence="1">The sequence shown here is derived from an EMBL/GenBank/DDBJ whole genome shotgun (WGS) entry which is preliminary data.</text>
</comment>
<accession>A0ACB9PXG1</accession>
<proteinExistence type="predicted"/>
<name>A0ACB9PXG1_BAUVA</name>
<dbReference type="EMBL" id="CM039427">
    <property type="protein sequence ID" value="KAI4353504.1"/>
    <property type="molecule type" value="Genomic_DNA"/>
</dbReference>